<comment type="caution">
    <text evidence="22">The sequence shown here is derived from an EMBL/GenBank/DDBJ whole genome shotgun (WGS) entry which is preliminary data.</text>
</comment>
<dbReference type="FunFam" id="1.10.150.80:FF:000002">
    <property type="entry name" value="ATP-dependent DNA helicase RecQ"/>
    <property type="match status" value="1"/>
</dbReference>
<evidence type="ECO:0000259" key="20">
    <source>
        <dbReference type="PROSITE" id="PS51192"/>
    </source>
</evidence>
<dbReference type="GO" id="GO:0005524">
    <property type="term" value="F:ATP binding"/>
    <property type="evidence" value="ECO:0007669"/>
    <property type="project" value="UniProtKB-KW"/>
</dbReference>
<dbReference type="SUPFAM" id="SSF47819">
    <property type="entry name" value="HRDC-like"/>
    <property type="match status" value="1"/>
</dbReference>
<dbReference type="GO" id="GO:0043590">
    <property type="term" value="C:bacterial nucleoid"/>
    <property type="evidence" value="ECO:0007669"/>
    <property type="project" value="TreeGrafter"/>
</dbReference>
<dbReference type="GO" id="GO:0043138">
    <property type="term" value="F:3'-5' DNA helicase activity"/>
    <property type="evidence" value="ECO:0007669"/>
    <property type="project" value="UniProtKB-EC"/>
</dbReference>
<dbReference type="Pfam" id="PF09382">
    <property type="entry name" value="RQC"/>
    <property type="match status" value="1"/>
</dbReference>
<evidence type="ECO:0000259" key="21">
    <source>
        <dbReference type="PROSITE" id="PS51194"/>
    </source>
</evidence>
<proteinExistence type="inferred from homology"/>
<comment type="cofactor">
    <cofactor evidence="2">
        <name>Zn(2+)</name>
        <dbReference type="ChEBI" id="CHEBI:29105"/>
    </cofactor>
</comment>
<dbReference type="PROSITE" id="PS50967">
    <property type="entry name" value="HRDC"/>
    <property type="match status" value="1"/>
</dbReference>
<dbReference type="Pfam" id="PF00570">
    <property type="entry name" value="HRDC"/>
    <property type="match status" value="1"/>
</dbReference>
<organism evidence="22 23">
    <name type="scientific">Phocoenobacter skyensis</name>
    <dbReference type="NCBI Taxonomy" id="97481"/>
    <lineage>
        <taxon>Bacteria</taxon>
        <taxon>Pseudomonadati</taxon>
        <taxon>Pseudomonadota</taxon>
        <taxon>Gammaproteobacteria</taxon>
        <taxon>Pasteurellales</taxon>
        <taxon>Pasteurellaceae</taxon>
        <taxon>Phocoenobacter</taxon>
    </lineage>
</organism>
<dbReference type="NCBIfam" id="TIGR00614">
    <property type="entry name" value="recQ_fam"/>
    <property type="match status" value="1"/>
</dbReference>
<dbReference type="Pfam" id="PF00271">
    <property type="entry name" value="Helicase_C"/>
    <property type="match status" value="1"/>
</dbReference>
<evidence type="ECO:0000256" key="5">
    <source>
        <dbReference type="ARBA" id="ARBA00022741"/>
    </source>
</evidence>
<comment type="catalytic activity">
    <reaction evidence="15">
        <text>Couples ATP hydrolysis with the unwinding of duplex DNA by translocating in the 3'-5' direction.</text>
        <dbReference type="EC" id="5.6.2.4"/>
    </reaction>
</comment>
<dbReference type="InterPro" id="IPR002121">
    <property type="entry name" value="HRDC_dom"/>
</dbReference>
<dbReference type="PANTHER" id="PTHR13710">
    <property type="entry name" value="DNA HELICASE RECQ FAMILY MEMBER"/>
    <property type="match status" value="1"/>
</dbReference>
<keyword evidence="9" id="KW-0862">Zinc</keyword>
<dbReference type="InterPro" id="IPR004589">
    <property type="entry name" value="DNA_helicase_ATP-dep_RecQ"/>
</dbReference>
<dbReference type="InterPro" id="IPR014001">
    <property type="entry name" value="Helicase_ATP-bd"/>
</dbReference>
<dbReference type="EMBL" id="JASAYT010000024">
    <property type="protein sequence ID" value="MDP8175330.1"/>
    <property type="molecule type" value="Genomic_DNA"/>
</dbReference>
<evidence type="ECO:0000256" key="7">
    <source>
        <dbReference type="ARBA" id="ARBA00022801"/>
    </source>
</evidence>
<dbReference type="Pfam" id="PF16124">
    <property type="entry name" value="RecQ_Zn_bind"/>
    <property type="match status" value="1"/>
</dbReference>
<feature type="domain" description="Helicase C-terminal" evidence="21">
    <location>
        <begin position="219"/>
        <end position="371"/>
    </location>
</feature>
<dbReference type="InterPro" id="IPR036388">
    <property type="entry name" value="WH-like_DNA-bd_sf"/>
</dbReference>
<dbReference type="InterPro" id="IPR018982">
    <property type="entry name" value="RQC_domain"/>
</dbReference>
<evidence type="ECO:0000256" key="10">
    <source>
        <dbReference type="ARBA" id="ARBA00022840"/>
    </source>
</evidence>
<keyword evidence="6" id="KW-0227">DNA damage</keyword>
<dbReference type="InterPro" id="IPR032284">
    <property type="entry name" value="RecQ_Zn-bd"/>
</dbReference>
<dbReference type="GO" id="GO:0016787">
    <property type="term" value="F:hydrolase activity"/>
    <property type="evidence" value="ECO:0007669"/>
    <property type="project" value="UniProtKB-KW"/>
</dbReference>
<dbReference type="EC" id="5.6.2.4" evidence="18"/>
<dbReference type="SUPFAM" id="SSF52540">
    <property type="entry name" value="P-loop containing nucleoside triphosphate hydrolases"/>
    <property type="match status" value="2"/>
</dbReference>
<feature type="domain" description="HRDC" evidence="19">
    <location>
        <begin position="526"/>
        <end position="604"/>
    </location>
</feature>
<dbReference type="PROSITE" id="PS51192">
    <property type="entry name" value="HELICASE_ATP_BIND_1"/>
    <property type="match status" value="1"/>
</dbReference>
<evidence type="ECO:0000256" key="11">
    <source>
        <dbReference type="ARBA" id="ARBA00023125"/>
    </source>
</evidence>
<dbReference type="GO" id="GO:0009378">
    <property type="term" value="F:four-way junction helicase activity"/>
    <property type="evidence" value="ECO:0007669"/>
    <property type="project" value="TreeGrafter"/>
</dbReference>
<gene>
    <name evidence="22" type="primary">recQ</name>
    <name evidence="22" type="ORF">QJU97_07660</name>
</gene>
<dbReference type="GO" id="GO:0009432">
    <property type="term" value="P:SOS response"/>
    <property type="evidence" value="ECO:0007669"/>
    <property type="project" value="UniProtKB-UniRule"/>
</dbReference>
<keyword evidence="8 22" id="KW-0347">Helicase</keyword>
<keyword evidence="10" id="KW-0067">ATP-binding</keyword>
<dbReference type="NCBIfam" id="NF008279">
    <property type="entry name" value="PRK11057.1"/>
    <property type="match status" value="1"/>
</dbReference>
<dbReference type="FunFam" id="1.10.10.10:FF:000175">
    <property type="entry name" value="ATP-dependent DNA helicase RecQ"/>
    <property type="match status" value="1"/>
</dbReference>
<dbReference type="CDD" id="cd18794">
    <property type="entry name" value="SF2_C_RecQ"/>
    <property type="match status" value="1"/>
</dbReference>
<dbReference type="InterPro" id="IPR010997">
    <property type="entry name" value="HRDC-like_sf"/>
</dbReference>
<evidence type="ECO:0000259" key="19">
    <source>
        <dbReference type="PROSITE" id="PS50967"/>
    </source>
</evidence>
<dbReference type="InterPro" id="IPR027417">
    <property type="entry name" value="P-loop_NTPase"/>
</dbReference>
<dbReference type="InterPro" id="IPR011545">
    <property type="entry name" value="DEAD/DEAH_box_helicase_dom"/>
</dbReference>
<protein>
    <recommendedName>
        <fullName evidence="18">DNA helicase RecQ</fullName>
        <ecNumber evidence="18">5.6.2.4</ecNumber>
    </recommendedName>
</protein>
<sequence>MADTSITKAKNILHSVFGYQSFRTGQQEVIEAVLSNKDCLVIITTGGGKSLCYQVPALCLEGITLVISPLISLMKDQVDQLLTDGIEAAYLNSTQGFEEQQQIEQKAISGRLKLLYISPEKVMTNNFYHFISHCKINLIAVDEAHCISQWGHDFRPEYTLLGGLRKTFPNIPLMALTATADPATRADIITHLQLNDPHTYLGSFDRPNIRYTIQEKFKPLNQLAKFLEKQQGKSGIVYCGSRKKVESITEKLASRGIKVMGYHAGMSVLERSTVQNAFQRDDIQVVVATVAFGMGINKSNVRFVVHFDLPRSIESYYQETGRAGRDDLPAEAMLFYDPADYGWLQKILLEKPENEQRKIEQHKLNTIKDFAESQTCRRLVLLNYFGELRQEPCKNCDICLDPPKKYDGLVDAQKVMSAIYRTGQVFGLHHIVGVLRGLNNQKIKDHNHDKLSVFGIGKEKNQEYWISVIRQLIHLGLIQQNIMEHSSLQLTQNARPFLRGEESLELAMPRLGISSSTILSTKAASRRYDKDLFARLRFLRKQIADKENIPPYIVFNDATLQEMAEFTPQTPNEMLAINGVGERKLERFGDAFIQLIKDHLEHHI</sequence>
<dbReference type="Pfam" id="PF00270">
    <property type="entry name" value="DEAD"/>
    <property type="match status" value="1"/>
</dbReference>
<evidence type="ECO:0000313" key="22">
    <source>
        <dbReference type="EMBL" id="MDP8175330.1"/>
    </source>
</evidence>
<evidence type="ECO:0000256" key="2">
    <source>
        <dbReference type="ARBA" id="ARBA00001947"/>
    </source>
</evidence>
<keyword evidence="7 22" id="KW-0378">Hydrolase</keyword>
<dbReference type="RefSeq" id="WP_306387474.1">
    <property type="nucleotide sequence ID" value="NZ_JASAYT010000024.1"/>
</dbReference>
<dbReference type="GO" id="GO:0003677">
    <property type="term" value="F:DNA binding"/>
    <property type="evidence" value="ECO:0007669"/>
    <property type="project" value="UniProtKB-KW"/>
</dbReference>
<evidence type="ECO:0000256" key="3">
    <source>
        <dbReference type="ARBA" id="ARBA00005446"/>
    </source>
</evidence>
<evidence type="ECO:0000256" key="14">
    <source>
        <dbReference type="ARBA" id="ARBA00023235"/>
    </source>
</evidence>
<dbReference type="Gene3D" id="1.10.10.10">
    <property type="entry name" value="Winged helix-like DNA-binding domain superfamily/Winged helix DNA-binding domain"/>
    <property type="match status" value="1"/>
</dbReference>
<keyword evidence="14" id="KW-0413">Isomerase</keyword>
<name>A0AAJ6NEL1_9PAST</name>
<dbReference type="AlphaFoldDB" id="A0AAJ6NEL1"/>
<evidence type="ECO:0000313" key="23">
    <source>
        <dbReference type="Proteomes" id="UP001231736"/>
    </source>
</evidence>
<dbReference type="SMART" id="SM00956">
    <property type="entry name" value="RQC"/>
    <property type="match status" value="1"/>
</dbReference>
<dbReference type="FunFam" id="3.40.50.300:FF:000156">
    <property type="entry name" value="ATP-dependent DNA helicase recQ"/>
    <property type="match status" value="1"/>
</dbReference>
<comment type="function">
    <text evidence="17">An ATP-dependent DNA helicase which unwinds DNA in a 3'-5' direction. Plays a role in recombination.</text>
</comment>
<dbReference type="SMART" id="SM00341">
    <property type="entry name" value="HRDC"/>
    <property type="match status" value="1"/>
</dbReference>
<dbReference type="PROSITE" id="PS51194">
    <property type="entry name" value="HELICASE_CTER"/>
    <property type="match status" value="1"/>
</dbReference>
<comment type="catalytic activity">
    <reaction evidence="16">
        <text>ATP + H2O = ADP + phosphate + H(+)</text>
        <dbReference type="Rhea" id="RHEA:13065"/>
        <dbReference type="ChEBI" id="CHEBI:15377"/>
        <dbReference type="ChEBI" id="CHEBI:15378"/>
        <dbReference type="ChEBI" id="CHEBI:30616"/>
        <dbReference type="ChEBI" id="CHEBI:43474"/>
        <dbReference type="ChEBI" id="CHEBI:456216"/>
    </reaction>
</comment>
<evidence type="ECO:0000256" key="8">
    <source>
        <dbReference type="ARBA" id="ARBA00022806"/>
    </source>
</evidence>
<keyword evidence="12" id="KW-0233">DNA recombination</keyword>
<reference evidence="22" key="1">
    <citation type="journal article" date="2023" name="Front. Microbiol.">
        <title>Phylogeography and host specificity of Pasteurellaceae pathogenic to sea-farmed fish in the north-east Atlantic.</title>
        <authorList>
            <person name="Gulla S."/>
            <person name="Colquhoun D.J."/>
            <person name="Olsen A.B."/>
            <person name="Spilsberg B."/>
            <person name="Lagesen K."/>
            <person name="Aakesson C.P."/>
            <person name="Strom S."/>
            <person name="Manji F."/>
            <person name="Birkbeck T.H."/>
            <person name="Nilsen H.K."/>
        </authorList>
    </citation>
    <scope>NUCLEOTIDE SEQUENCE</scope>
    <source>
        <strain evidence="22">98B1</strain>
    </source>
</reference>
<dbReference type="NCBIfam" id="TIGR01389">
    <property type="entry name" value="recQ"/>
    <property type="match status" value="1"/>
</dbReference>
<keyword evidence="13" id="KW-0234">DNA repair</keyword>
<evidence type="ECO:0000256" key="1">
    <source>
        <dbReference type="ARBA" id="ARBA00001946"/>
    </source>
</evidence>
<dbReference type="SMART" id="SM00487">
    <property type="entry name" value="DEXDc"/>
    <property type="match status" value="1"/>
</dbReference>
<keyword evidence="11" id="KW-0238">DNA-binding</keyword>
<dbReference type="GO" id="GO:0006281">
    <property type="term" value="P:DNA repair"/>
    <property type="evidence" value="ECO:0007669"/>
    <property type="project" value="UniProtKB-KW"/>
</dbReference>
<dbReference type="GO" id="GO:0030894">
    <property type="term" value="C:replisome"/>
    <property type="evidence" value="ECO:0007669"/>
    <property type="project" value="TreeGrafter"/>
</dbReference>
<dbReference type="PANTHER" id="PTHR13710:SF105">
    <property type="entry name" value="ATP-DEPENDENT DNA HELICASE Q1"/>
    <property type="match status" value="1"/>
</dbReference>
<evidence type="ECO:0000256" key="6">
    <source>
        <dbReference type="ARBA" id="ARBA00022763"/>
    </source>
</evidence>
<dbReference type="SMART" id="SM00490">
    <property type="entry name" value="HELICc"/>
    <property type="match status" value="1"/>
</dbReference>
<evidence type="ECO:0000256" key="13">
    <source>
        <dbReference type="ARBA" id="ARBA00023204"/>
    </source>
</evidence>
<evidence type="ECO:0000256" key="4">
    <source>
        <dbReference type="ARBA" id="ARBA00022723"/>
    </source>
</evidence>
<evidence type="ECO:0000256" key="15">
    <source>
        <dbReference type="ARBA" id="ARBA00034617"/>
    </source>
</evidence>
<comment type="cofactor">
    <cofactor evidence="1">
        <name>Mg(2+)</name>
        <dbReference type="ChEBI" id="CHEBI:18420"/>
    </cofactor>
</comment>
<dbReference type="InterPro" id="IPR044876">
    <property type="entry name" value="HRDC_dom_sf"/>
</dbReference>
<dbReference type="Proteomes" id="UP001231736">
    <property type="component" value="Unassembled WGS sequence"/>
</dbReference>
<dbReference type="GO" id="GO:0005737">
    <property type="term" value="C:cytoplasm"/>
    <property type="evidence" value="ECO:0007669"/>
    <property type="project" value="TreeGrafter"/>
</dbReference>
<dbReference type="FunFam" id="3.40.50.300:FF:000296">
    <property type="entry name" value="ATP-dependent DNA helicase RecQ"/>
    <property type="match status" value="1"/>
</dbReference>
<evidence type="ECO:0000256" key="9">
    <source>
        <dbReference type="ARBA" id="ARBA00022833"/>
    </source>
</evidence>
<dbReference type="Gene3D" id="3.40.50.300">
    <property type="entry name" value="P-loop containing nucleotide triphosphate hydrolases"/>
    <property type="match status" value="2"/>
</dbReference>
<evidence type="ECO:0000256" key="18">
    <source>
        <dbReference type="NCBIfam" id="TIGR01389"/>
    </source>
</evidence>
<comment type="similarity">
    <text evidence="3">Belongs to the helicase family. RecQ subfamily.</text>
</comment>
<dbReference type="InterPro" id="IPR001650">
    <property type="entry name" value="Helicase_C-like"/>
</dbReference>
<evidence type="ECO:0000256" key="16">
    <source>
        <dbReference type="ARBA" id="ARBA00049360"/>
    </source>
</evidence>
<dbReference type="GO" id="GO:0006260">
    <property type="term" value="P:DNA replication"/>
    <property type="evidence" value="ECO:0007669"/>
    <property type="project" value="InterPro"/>
</dbReference>
<feature type="domain" description="Helicase ATP-binding" evidence="20">
    <location>
        <begin position="30"/>
        <end position="198"/>
    </location>
</feature>
<keyword evidence="4" id="KW-0479">Metal-binding</keyword>
<dbReference type="GO" id="GO:0046872">
    <property type="term" value="F:metal ion binding"/>
    <property type="evidence" value="ECO:0007669"/>
    <property type="project" value="UniProtKB-KW"/>
</dbReference>
<keyword evidence="5" id="KW-0547">Nucleotide-binding</keyword>
<evidence type="ECO:0000256" key="17">
    <source>
        <dbReference type="ARBA" id="ARBA00059668"/>
    </source>
</evidence>
<dbReference type="GO" id="GO:0006310">
    <property type="term" value="P:DNA recombination"/>
    <property type="evidence" value="ECO:0007669"/>
    <property type="project" value="UniProtKB-UniRule"/>
</dbReference>
<accession>A0AAJ6NEL1</accession>
<dbReference type="Gene3D" id="1.10.150.80">
    <property type="entry name" value="HRDC domain"/>
    <property type="match status" value="1"/>
</dbReference>
<dbReference type="InterPro" id="IPR006293">
    <property type="entry name" value="DNA_helicase_ATP-dep_RecQ_bac"/>
</dbReference>
<dbReference type="CDD" id="cd17920">
    <property type="entry name" value="DEXHc_RecQ"/>
    <property type="match status" value="1"/>
</dbReference>
<evidence type="ECO:0000256" key="12">
    <source>
        <dbReference type="ARBA" id="ARBA00023172"/>
    </source>
</evidence>